<keyword evidence="1" id="KW-0472">Membrane</keyword>
<evidence type="ECO:0000256" key="1">
    <source>
        <dbReference type="SAM" id="Phobius"/>
    </source>
</evidence>
<organism evidence="2 3">
    <name type="scientific">Folsomia candida</name>
    <name type="common">Springtail</name>
    <dbReference type="NCBI Taxonomy" id="158441"/>
    <lineage>
        <taxon>Eukaryota</taxon>
        <taxon>Metazoa</taxon>
        <taxon>Ecdysozoa</taxon>
        <taxon>Arthropoda</taxon>
        <taxon>Hexapoda</taxon>
        <taxon>Collembola</taxon>
        <taxon>Entomobryomorpha</taxon>
        <taxon>Isotomoidea</taxon>
        <taxon>Isotomidae</taxon>
        <taxon>Proisotominae</taxon>
        <taxon>Folsomia</taxon>
    </lineage>
</organism>
<evidence type="ECO:0000313" key="3">
    <source>
        <dbReference type="Proteomes" id="UP000198287"/>
    </source>
</evidence>
<feature type="transmembrane region" description="Helical" evidence="1">
    <location>
        <begin position="71"/>
        <end position="89"/>
    </location>
</feature>
<sequence>IRTCCCSCINKFIGKCFRNYYEYPVDCGIKEFRFLLKSIISISSSNRPTIPVHHKSITQTSNRKIMQATKIIIFLGAIVAMAHAVPVSLHGGNFQYGKAVSNSISSADQPPTSSAQNAFLNVVSGDSLAWCGGYTAPECSNACYWLGYRCYRCTSSFCECSQSGC</sequence>
<name>A0A226E998_FOLCA</name>
<reference evidence="2 3" key="1">
    <citation type="submission" date="2015-12" db="EMBL/GenBank/DDBJ databases">
        <title>The genome of Folsomia candida.</title>
        <authorList>
            <person name="Faddeeva A."/>
            <person name="Derks M.F."/>
            <person name="Anvar Y."/>
            <person name="Smit S."/>
            <person name="Van Straalen N."/>
            <person name="Roelofs D."/>
        </authorList>
    </citation>
    <scope>NUCLEOTIDE SEQUENCE [LARGE SCALE GENOMIC DNA]</scope>
    <source>
        <strain evidence="2 3">VU population</strain>
        <tissue evidence="2">Whole body</tissue>
    </source>
</reference>
<proteinExistence type="predicted"/>
<dbReference type="OrthoDB" id="4503115at2759"/>
<comment type="caution">
    <text evidence="2">The sequence shown here is derived from an EMBL/GenBank/DDBJ whole genome shotgun (WGS) entry which is preliminary data.</text>
</comment>
<protein>
    <submittedName>
        <fullName evidence="2">Uncharacterized protein</fullName>
    </submittedName>
</protein>
<evidence type="ECO:0000313" key="2">
    <source>
        <dbReference type="EMBL" id="OXA54202.1"/>
    </source>
</evidence>
<feature type="non-terminal residue" evidence="2">
    <location>
        <position position="1"/>
    </location>
</feature>
<accession>A0A226E998</accession>
<gene>
    <name evidence="2" type="ORF">Fcan01_10778</name>
</gene>
<keyword evidence="1" id="KW-1133">Transmembrane helix</keyword>
<dbReference type="Proteomes" id="UP000198287">
    <property type="component" value="Unassembled WGS sequence"/>
</dbReference>
<dbReference type="EMBL" id="LNIX01000005">
    <property type="protein sequence ID" value="OXA54202.1"/>
    <property type="molecule type" value="Genomic_DNA"/>
</dbReference>
<keyword evidence="3" id="KW-1185">Reference proteome</keyword>
<dbReference type="AlphaFoldDB" id="A0A226E998"/>
<keyword evidence="1" id="KW-0812">Transmembrane</keyword>